<dbReference type="RefSeq" id="WP_244053732.1">
    <property type="nucleotide sequence ID" value="NZ_BQXH01000001.1"/>
</dbReference>
<dbReference type="SUPFAM" id="SSF158504">
    <property type="entry name" value="BH2638-like"/>
    <property type="match status" value="1"/>
</dbReference>
<reference evidence="1" key="1">
    <citation type="journal article" date="2022" name="Int. J. Syst. Evol. Microbiol.">
        <title>A novel species of lactic acid bacteria, Ligilactobacillus pabuli sp. nov., isolated from alfalfa silage.</title>
        <authorList>
            <person name="Tohno M."/>
            <person name="Tanizawa Y."/>
            <person name="Sawada H."/>
            <person name="Sakamoto M."/>
            <person name="Ohkuma M."/>
            <person name="Kobayashi H."/>
        </authorList>
    </citation>
    <scope>NUCLEOTIDE SEQUENCE</scope>
    <source>
        <strain evidence="1">AF129</strain>
    </source>
</reference>
<dbReference type="Pfam" id="PF05256">
    <property type="entry name" value="UPF0223"/>
    <property type="match status" value="1"/>
</dbReference>
<proteinExistence type="predicted"/>
<evidence type="ECO:0000313" key="1">
    <source>
        <dbReference type="EMBL" id="GKS80318.1"/>
    </source>
</evidence>
<dbReference type="InterPro" id="IPR023324">
    <property type="entry name" value="BH2638-like_sf"/>
</dbReference>
<dbReference type="Proteomes" id="UP001055149">
    <property type="component" value="Unassembled WGS sequence"/>
</dbReference>
<sequence length="96" mass="11318">MSQDVYEYPLMPEWDISAVILATDFYQAVEQFYDSGIERADFLSKYQLFRELEPAKMIQKQLDQRFQAVSGYSIYQAVQYANQHETKFIGFKPKKG</sequence>
<accession>A0ABQ5JE21</accession>
<protein>
    <submittedName>
        <fullName evidence="1">Uncharacterized protein</fullName>
    </submittedName>
</protein>
<keyword evidence="2" id="KW-1185">Reference proteome</keyword>
<organism evidence="1 2">
    <name type="scientific">Ligilactobacillus pabuli</name>
    <dbReference type="NCBI Taxonomy" id="2886039"/>
    <lineage>
        <taxon>Bacteria</taxon>
        <taxon>Bacillati</taxon>
        <taxon>Bacillota</taxon>
        <taxon>Bacilli</taxon>
        <taxon>Lactobacillales</taxon>
        <taxon>Lactobacillaceae</taxon>
        <taxon>Ligilactobacillus</taxon>
    </lineage>
</organism>
<comment type="caution">
    <text evidence="1">The sequence shown here is derived from an EMBL/GenBank/DDBJ whole genome shotgun (WGS) entry which is preliminary data.</text>
</comment>
<evidence type="ECO:0000313" key="2">
    <source>
        <dbReference type="Proteomes" id="UP001055149"/>
    </source>
</evidence>
<dbReference type="EMBL" id="BQXH01000001">
    <property type="protein sequence ID" value="GKS80318.1"/>
    <property type="molecule type" value="Genomic_DNA"/>
</dbReference>
<dbReference type="Gene3D" id="1.10.220.80">
    <property type="entry name" value="BH2638-like"/>
    <property type="match status" value="1"/>
</dbReference>
<dbReference type="InterPro" id="IPR007920">
    <property type="entry name" value="UPF0223"/>
</dbReference>
<name>A0ABQ5JE21_9LACO</name>
<gene>
    <name evidence="1" type="ORF">LPAF129_00030</name>
</gene>